<gene>
    <name evidence="1" type="ORF">LZ495_42945</name>
</gene>
<dbReference type="Proteomes" id="UP001165378">
    <property type="component" value="Unassembled WGS sequence"/>
</dbReference>
<dbReference type="AlphaFoldDB" id="A0AA41Q9L0"/>
<accession>A0AA41Q9L0</accession>
<proteinExistence type="predicted"/>
<dbReference type="RefSeq" id="WP_235058743.1">
    <property type="nucleotide sequence ID" value="NZ_JAKFHA010000068.1"/>
</dbReference>
<evidence type="ECO:0000313" key="1">
    <source>
        <dbReference type="EMBL" id="MCF2533948.1"/>
    </source>
</evidence>
<reference evidence="1" key="1">
    <citation type="submission" date="2022-01" db="EMBL/GenBank/DDBJ databases">
        <title>Genome-Based Taxonomic Classification of the Phylum Actinobacteria.</title>
        <authorList>
            <person name="Gao Y."/>
        </authorList>
    </citation>
    <scope>NUCLEOTIDE SEQUENCE</scope>
    <source>
        <strain evidence="1">KLBMP 8922</strain>
    </source>
</reference>
<evidence type="ECO:0008006" key="3">
    <source>
        <dbReference type="Google" id="ProtNLM"/>
    </source>
</evidence>
<comment type="caution">
    <text evidence="1">The sequence shown here is derived from an EMBL/GenBank/DDBJ whole genome shotgun (WGS) entry which is preliminary data.</text>
</comment>
<organism evidence="1 2">
    <name type="scientific">Yinghuangia soli</name>
    <dbReference type="NCBI Taxonomy" id="2908204"/>
    <lineage>
        <taxon>Bacteria</taxon>
        <taxon>Bacillati</taxon>
        <taxon>Actinomycetota</taxon>
        <taxon>Actinomycetes</taxon>
        <taxon>Kitasatosporales</taxon>
        <taxon>Streptomycetaceae</taxon>
        <taxon>Yinghuangia</taxon>
    </lineage>
</organism>
<name>A0AA41Q9L0_9ACTN</name>
<sequence length="311" mass="34550">MSNSTSSTAGHVRPPVHFPPVVNGMDSLVKAAQALAPETYQNKIVLPTPGALKDAVLHLQVAAEVLLKARLTLEHWTLVVEESKKTSYTKFQSGDFASCTPRETVRRLRDVVGIKIEIADEQALDELTKSRNALLHYGLTDTAEAVEARAVNVLMFLFAFIKDELIPNLEGDDGGTIREMNAAVWEHIMDITEFVNGRMAYLVDTDLKGLEARTIECPWCGQWALVLGDARPECRFCGYDWDHTVSLVLDYTGVILRKFDERPGDCFACGTRSLVAVARLADDKKLRREVCLRCAEVRAQPRTSTLDSDQA</sequence>
<protein>
    <recommendedName>
        <fullName evidence="3">DUF4145 domain-containing protein</fullName>
    </recommendedName>
</protein>
<keyword evidence="2" id="KW-1185">Reference proteome</keyword>
<dbReference type="EMBL" id="JAKFHA010000068">
    <property type="protein sequence ID" value="MCF2533948.1"/>
    <property type="molecule type" value="Genomic_DNA"/>
</dbReference>
<evidence type="ECO:0000313" key="2">
    <source>
        <dbReference type="Proteomes" id="UP001165378"/>
    </source>
</evidence>